<sequence>MSTPDDTPVAGADSPAAASATPPAAEKKPSRAGRDLPAAVGSAIVLLVAIGASLFFWKPGFMLIVVAAVAVAIWELGQAFSAREITLVREPLMVGGIVMVLAAYVWGAPAMGTATAVTVLTAMLWRLRGGVPGYVRDITATAFTAFYVPFLGGFVALMLAEPRGDLAIVTFILVTIASDIGGYAAGVLFGKHPMAPVISPKKSWEGFAGSTLFTVVAGWLLVDHLLDGAWWVGVLLGLVAVVAATLGDLCESVIKRDLGIKDMSQIIPGHGGLMDRLDSILATAAPTYLLLHYLVF</sequence>
<dbReference type="OrthoDB" id="9799199at2"/>
<evidence type="ECO:0000256" key="9">
    <source>
        <dbReference type="ARBA" id="ARBA00022516"/>
    </source>
</evidence>
<keyword evidence="22" id="KW-1185">Reference proteome</keyword>
<evidence type="ECO:0000256" key="16">
    <source>
        <dbReference type="ARBA" id="ARBA00023209"/>
    </source>
</evidence>
<name>A0A4Q5J4J4_9ACTN</name>
<keyword evidence="10 18" id="KW-0808">Transferase</keyword>
<keyword evidence="15 20" id="KW-0472">Membrane</keyword>
<evidence type="ECO:0000256" key="4">
    <source>
        <dbReference type="ARBA" id="ARBA00005189"/>
    </source>
</evidence>
<feature type="region of interest" description="Disordered" evidence="19">
    <location>
        <begin position="1"/>
        <end position="32"/>
    </location>
</feature>
<dbReference type="InterPro" id="IPR000374">
    <property type="entry name" value="PC_trans"/>
</dbReference>
<keyword evidence="8" id="KW-1003">Cell membrane</keyword>
<comment type="pathway">
    <text evidence="3 18">Phospholipid metabolism; CDP-diacylglycerol biosynthesis; CDP-diacylglycerol from sn-glycerol 3-phosphate: step 3/3.</text>
</comment>
<comment type="similarity">
    <text evidence="5 18">Belongs to the CDS family.</text>
</comment>
<evidence type="ECO:0000256" key="20">
    <source>
        <dbReference type="SAM" id="Phobius"/>
    </source>
</evidence>
<feature type="compositionally biased region" description="Low complexity" evidence="19">
    <location>
        <begin position="7"/>
        <end position="24"/>
    </location>
</feature>
<evidence type="ECO:0000256" key="10">
    <source>
        <dbReference type="ARBA" id="ARBA00022679"/>
    </source>
</evidence>
<gene>
    <name evidence="21" type="ORF">ETU37_10105</name>
</gene>
<evidence type="ECO:0000313" key="21">
    <source>
        <dbReference type="EMBL" id="RYU12355.1"/>
    </source>
</evidence>
<dbReference type="EC" id="2.7.7.41" evidence="6 18"/>
<evidence type="ECO:0000256" key="8">
    <source>
        <dbReference type="ARBA" id="ARBA00022475"/>
    </source>
</evidence>
<evidence type="ECO:0000256" key="17">
    <source>
        <dbReference type="ARBA" id="ARBA00023264"/>
    </source>
</evidence>
<comment type="caution">
    <text evidence="21">The sequence shown here is derived from an EMBL/GenBank/DDBJ whole genome shotgun (WGS) entry which is preliminary data.</text>
</comment>
<evidence type="ECO:0000256" key="13">
    <source>
        <dbReference type="ARBA" id="ARBA00022989"/>
    </source>
</evidence>
<evidence type="ECO:0000256" key="1">
    <source>
        <dbReference type="ARBA" id="ARBA00001698"/>
    </source>
</evidence>
<evidence type="ECO:0000256" key="6">
    <source>
        <dbReference type="ARBA" id="ARBA00012487"/>
    </source>
</evidence>
<comment type="catalytic activity">
    <reaction evidence="1 18">
        <text>a 1,2-diacyl-sn-glycero-3-phosphate + CTP + H(+) = a CDP-1,2-diacyl-sn-glycerol + diphosphate</text>
        <dbReference type="Rhea" id="RHEA:16229"/>
        <dbReference type="ChEBI" id="CHEBI:15378"/>
        <dbReference type="ChEBI" id="CHEBI:33019"/>
        <dbReference type="ChEBI" id="CHEBI:37563"/>
        <dbReference type="ChEBI" id="CHEBI:58332"/>
        <dbReference type="ChEBI" id="CHEBI:58608"/>
        <dbReference type="EC" id="2.7.7.41"/>
    </reaction>
</comment>
<evidence type="ECO:0000313" key="22">
    <source>
        <dbReference type="Proteomes" id="UP000291189"/>
    </source>
</evidence>
<comment type="pathway">
    <text evidence="4">Lipid metabolism.</text>
</comment>
<keyword evidence="14" id="KW-0443">Lipid metabolism</keyword>
<feature type="transmembrane region" description="Helical" evidence="20">
    <location>
        <begin position="36"/>
        <end position="56"/>
    </location>
</feature>
<dbReference type="GO" id="GO:0016024">
    <property type="term" value="P:CDP-diacylglycerol biosynthetic process"/>
    <property type="evidence" value="ECO:0007669"/>
    <property type="project" value="UniProtKB-UniPathway"/>
</dbReference>
<evidence type="ECO:0000256" key="14">
    <source>
        <dbReference type="ARBA" id="ARBA00023098"/>
    </source>
</evidence>
<accession>A0A4Q5J4J4</accession>
<feature type="transmembrane region" description="Helical" evidence="20">
    <location>
        <begin position="137"/>
        <end position="160"/>
    </location>
</feature>
<keyword evidence="17" id="KW-1208">Phospholipid metabolism</keyword>
<evidence type="ECO:0000256" key="3">
    <source>
        <dbReference type="ARBA" id="ARBA00005119"/>
    </source>
</evidence>
<dbReference type="PANTHER" id="PTHR46382">
    <property type="entry name" value="PHOSPHATIDATE CYTIDYLYLTRANSFERASE"/>
    <property type="match status" value="1"/>
</dbReference>
<dbReference type="Pfam" id="PF01148">
    <property type="entry name" value="CTP_transf_1"/>
    <property type="match status" value="1"/>
</dbReference>
<reference evidence="21 22" key="1">
    <citation type="submission" date="2019-01" db="EMBL/GenBank/DDBJ databases">
        <title>Nocardioides guangzhouensis sp. nov., an actinobacterium isolated from soil.</title>
        <authorList>
            <person name="Fu Y."/>
            <person name="Cai Y."/>
            <person name="Lin Z."/>
            <person name="Chen P."/>
        </authorList>
    </citation>
    <scope>NUCLEOTIDE SEQUENCE [LARGE SCALE GENOMIC DNA]</scope>
    <source>
        <strain evidence="21 22">NBRC 105384</strain>
    </source>
</reference>
<dbReference type="RefSeq" id="WP_129987152.1">
    <property type="nucleotide sequence ID" value="NZ_SDPU01000021.1"/>
</dbReference>
<keyword evidence="16" id="KW-0594">Phospholipid biosynthesis</keyword>
<dbReference type="PROSITE" id="PS01315">
    <property type="entry name" value="CDS"/>
    <property type="match status" value="1"/>
</dbReference>
<dbReference type="UniPathway" id="UPA00557">
    <property type="reaction ID" value="UER00614"/>
</dbReference>
<organism evidence="21 22">
    <name type="scientific">Nocardioides iriomotensis</name>
    <dbReference type="NCBI Taxonomy" id="715784"/>
    <lineage>
        <taxon>Bacteria</taxon>
        <taxon>Bacillati</taxon>
        <taxon>Actinomycetota</taxon>
        <taxon>Actinomycetes</taxon>
        <taxon>Propionibacteriales</taxon>
        <taxon>Nocardioidaceae</taxon>
        <taxon>Nocardioides</taxon>
    </lineage>
</organism>
<dbReference type="GO" id="GO:0005886">
    <property type="term" value="C:plasma membrane"/>
    <property type="evidence" value="ECO:0007669"/>
    <property type="project" value="UniProtKB-SubCell"/>
</dbReference>
<feature type="transmembrane region" description="Helical" evidence="20">
    <location>
        <begin position="92"/>
        <end position="125"/>
    </location>
</feature>
<evidence type="ECO:0000256" key="19">
    <source>
        <dbReference type="SAM" id="MobiDB-lite"/>
    </source>
</evidence>
<feature type="transmembrane region" description="Helical" evidence="20">
    <location>
        <begin position="202"/>
        <end position="222"/>
    </location>
</feature>
<keyword evidence="12 18" id="KW-0548">Nucleotidyltransferase</keyword>
<keyword evidence="9" id="KW-0444">Lipid biosynthesis</keyword>
<evidence type="ECO:0000256" key="18">
    <source>
        <dbReference type="RuleBase" id="RU003938"/>
    </source>
</evidence>
<feature type="transmembrane region" description="Helical" evidence="20">
    <location>
        <begin position="61"/>
        <end position="80"/>
    </location>
</feature>
<dbReference type="AlphaFoldDB" id="A0A4Q5J4J4"/>
<protein>
    <recommendedName>
        <fullName evidence="7 18">Phosphatidate cytidylyltransferase</fullName>
        <ecNumber evidence="6 18">2.7.7.41</ecNumber>
    </recommendedName>
</protein>
<dbReference type="PANTHER" id="PTHR46382:SF1">
    <property type="entry name" value="PHOSPHATIDATE CYTIDYLYLTRANSFERASE"/>
    <property type="match status" value="1"/>
</dbReference>
<evidence type="ECO:0000256" key="12">
    <source>
        <dbReference type="ARBA" id="ARBA00022695"/>
    </source>
</evidence>
<evidence type="ECO:0000256" key="7">
    <source>
        <dbReference type="ARBA" id="ARBA00019373"/>
    </source>
</evidence>
<proteinExistence type="inferred from homology"/>
<dbReference type="EMBL" id="SDPU01000021">
    <property type="protein sequence ID" value="RYU12355.1"/>
    <property type="molecule type" value="Genomic_DNA"/>
</dbReference>
<feature type="transmembrane region" description="Helical" evidence="20">
    <location>
        <begin position="228"/>
        <end position="246"/>
    </location>
</feature>
<comment type="subcellular location">
    <subcellularLocation>
        <location evidence="2">Cell membrane</location>
        <topology evidence="2">Multi-pass membrane protein</topology>
    </subcellularLocation>
</comment>
<evidence type="ECO:0000256" key="15">
    <source>
        <dbReference type="ARBA" id="ARBA00023136"/>
    </source>
</evidence>
<evidence type="ECO:0000256" key="11">
    <source>
        <dbReference type="ARBA" id="ARBA00022692"/>
    </source>
</evidence>
<evidence type="ECO:0000256" key="5">
    <source>
        <dbReference type="ARBA" id="ARBA00010185"/>
    </source>
</evidence>
<feature type="transmembrane region" description="Helical" evidence="20">
    <location>
        <begin position="166"/>
        <end position="190"/>
    </location>
</feature>
<keyword evidence="11 18" id="KW-0812">Transmembrane</keyword>
<evidence type="ECO:0000256" key="2">
    <source>
        <dbReference type="ARBA" id="ARBA00004651"/>
    </source>
</evidence>
<dbReference type="Proteomes" id="UP000291189">
    <property type="component" value="Unassembled WGS sequence"/>
</dbReference>
<keyword evidence="13 20" id="KW-1133">Transmembrane helix</keyword>
<dbReference type="GO" id="GO:0004605">
    <property type="term" value="F:phosphatidate cytidylyltransferase activity"/>
    <property type="evidence" value="ECO:0007669"/>
    <property type="project" value="UniProtKB-EC"/>
</dbReference>